<feature type="domain" description="RlmI-like PUA" evidence="8">
    <location>
        <begin position="34"/>
        <end position="84"/>
    </location>
</feature>
<dbReference type="Pfam" id="PF10672">
    <property type="entry name" value="Methyltrans_SAM"/>
    <property type="match status" value="1"/>
</dbReference>
<comment type="subcellular location">
    <subcellularLocation>
        <location evidence="1">Cytoplasm</location>
    </subcellularLocation>
</comment>
<keyword evidence="2" id="KW-0963">Cytoplasm</keyword>
<sequence length="424" mass="47169">MNSAERASPLLAPRPLWPEQPDRIPTIEVKSAGQHPLLFRKRIEYVGREVKPGDYVRVIDSDRRVVGYGLYNPKAELAVRMLTWGDKIPDKSFWQEKLARAVQLRRDVLKLDEVTDSYRVIHAEGDGLPGLVVDKLGDVLSAEVFSPGMYQRAEAILNLLEPFCGTKHRLIRCGPATMPQEGFEGPDIKSDGTPPRVTIQEFGTRFRVDFGEGHKTGFFCDQRDNRRQLAAYCKDRTVLDVCCYTGGFAIQAKKLGGASEVTGVDLDEHPLALAKENANLNNVRCKFVQADAFIYMRDLLAAGKKFDVVVLDPPKLIRTRLEYEEGRRKHLDMNRLAMQLVAPGGLMLTCTCAGLLPADDFMTLVCLASRQAGPQVEAATAERGARNSPRPMQILSKCGASPDHPVASNCPEGEYLNGVWMRML</sequence>
<dbReference type="CDD" id="cd11572">
    <property type="entry name" value="RlmI_M_like"/>
    <property type="match status" value="1"/>
</dbReference>
<dbReference type="Gene3D" id="2.30.130.10">
    <property type="entry name" value="PUA domain"/>
    <property type="match status" value="1"/>
</dbReference>
<dbReference type="PANTHER" id="PTHR42873">
    <property type="entry name" value="RIBOSOMAL RNA LARGE SUBUNIT METHYLTRANSFERASE"/>
    <property type="match status" value="1"/>
</dbReference>
<keyword evidence="3 9" id="KW-0489">Methyltransferase</keyword>
<keyword evidence="5" id="KW-0949">S-adenosyl-L-methionine</keyword>
<dbReference type="Proteomes" id="UP000315017">
    <property type="component" value="Chromosome"/>
</dbReference>
<dbReference type="PANTHER" id="PTHR42873:SF1">
    <property type="entry name" value="S-ADENOSYLMETHIONINE-DEPENDENT METHYLTRANSFERASE DOMAIN-CONTAINING PROTEIN"/>
    <property type="match status" value="1"/>
</dbReference>
<gene>
    <name evidence="9" type="primary">rlmI_2</name>
    <name evidence="9" type="ORF">ETAA8_66570</name>
</gene>
<dbReference type="SUPFAM" id="SSF53335">
    <property type="entry name" value="S-adenosyl-L-methionine-dependent methyltransferases"/>
    <property type="match status" value="1"/>
</dbReference>
<dbReference type="EC" id="2.1.1.191" evidence="9"/>
<keyword evidence="4 9" id="KW-0808">Transferase</keyword>
<dbReference type="RefSeq" id="WP_145098725.1">
    <property type="nucleotide sequence ID" value="NZ_CP036274.1"/>
</dbReference>
<dbReference type="KEGG" id="aagg:ETAA8_66570"/>
<evidence type="ECO:0000313" key="10">
    <source>
        <dbReference type="Proteomes" id="UP000315017"/>
    </source>
</evidence>
<dbReference type="GO" id="GO:0003723">
    <property type="term" value="F:RNA binding"/>
    <property type="evidence" value="ECO:0007669"/>
    <property type="project" value="InterPro"/>
</dbReference>
<dbReference type="InterPro" id="IPR015947">
    <property type="entry name" value="PUA-like_sf"/>
</dbReference>
<protein>
    <submittedName>
        <fullName evidence="9">Ribosomal RNA large subunit methyltransferase I</fullName>
        <ecNumber evidence="9">2.1.1.191</ecNumber>
    </submittedName>
</protein>
<reference evidence="9 10" key="1">
    <citation type="submission" date="2019-02" db="EMBL/GenBank/DDBJ databases">
        <title>Deep-cultivation of Planctomycetes and their phenomic and genomic characterization uncovers novel biology.</title>
        <authorList>
            <person name="Wiegand S."/>
            <person name="Jogler M."/>
            <person name="Boedeker C."/>
            <person name="Pinto D."/>
            <person name="Vollmers J."/>
            <person name="Rivas-Marin E."/>
            <person name="Kohn T."/>
            <person name="Peeters S.H."/>
            <person name="Heuer A."/>
            <person name="Rast P."/>
            <person name="Oberbeckmann S."/>
            <person name="Bunk B."/>
            <person name="Jeske O."/>
            <person name="Meyerdierks A."/>
            <person name="Storesund J.E."/>
            <person name="Kallscheuer N."/>
            <person name="Luecker S."/>
            <person name="Lage O.M."/>
            <person name="Pohl T."/>
            <person name="Merkel B.J."/>
            <person name="Hornburger P."/>
            <person name="Mueller R.-W."/>
            <person name="Bruemmer F."/>
            <person name="Labrenz M."/>
            <person name="Spormann A.M."/>
            <person name="Op den Camp H."/>
            <person name="Overmann J."/>
            <person name="Amann R."/>
            <person name="Jetten M.S.M."/>
            <person name="Mascher T."/>
            <person name="Medema M.H."/>
            <person name="Devos D.P."/>
            <person name="Kaster A.-K."/>
            <person name="Ovreas L."/>
            <person name="Rohde M."/>
            <person name="Galperin M.Y."/>
            <person name="Jogler C."/>
        </authorList>
    </citation>
    <scope>NUCLEOTIDE SEQUENCE [LARGE SCALE GENOMIC DNA]</scope>
    <source>
        <strain evidence="9 10">ETA_A8</strain>
    </source>
</reference>
<keyword evidence="10" id="KW-1185">Reference proteome</keyword>
<feature type="domain" description="S-adenosylmethionine-dependent methyltransferase" evidence="7">
    <location>
        <begin position="198"/>
        <end position="356"/>
    </location>
</feature>
<evidence type="ECO:0000256" key="6">
    <source>
        <dbReference type="ARBA" id="ARBA00038091"/>
    </source>
</evidence>
<dbReference type="AlphaFoldDB" id="A0A517YMP3"/>
<dbReference type="CDD" id="cd02440">
    <property type="entry name" value="AdoMet_MTases"/>
    <property type="match status" value="1"/>
</dbReference>
<dbReference type="Gene3D" id="3.40.50.150">
    <property type="entry name" value="Vaccinia Virus protein VP39"/>
    <property type="match status" value="1"/>
</dbReference>
<evidence type="ECO:0000259" key="7">
    <source>
        <dbReference type="Pfam" id="PF10672"/>
    </source>
</evidence>
<evidence type="ECO:0000256" key="1">
    <source>
        <dbReference type="ARBA" id="ARBA00004496"/>
    </source>
</evidence>
<dbReference type="SUPFAM" id="SSF88697">
    <property type="entry name" value="PUA domain-like"/>
    <property type="match status" value="1"/>
</dbReference>
<dbReference type="InterPro" id="IPR019614">
    <property type="entry name" value="SAM-dep_methyl-trfase"/>
</dbReference>
<comment type="similarity">
    <text evidence="6">Belongs to the methyltransferase superfamily. RlmI family.</text>
</comment>
<dbReference type="GO" id="GO:0008168">
    <property type="term" value="F:methyltransferase activity"/>
    <property type="evidence" value="ECO:0007669"/>
    <property type="project" value="UniProtKB-KW"/>
</dbReference>
<evidence type="ECO:0000256" key="4">
    <source>
        <dbReference type="ARBA" id="ARBA00022679"/>
    </source>
</evidence>
<dbReference type="GO" id="GO:0032259">
    <property type="term" value="P:methylation"/>
    <property type="evidence" value="ECO:0007669"/>
    <property type="project" value="UniProtKB-KW"/>
</dbReference>
<evidence type="ECO:0000259" key="8">
    <source>
        <dbReference type="Pfam" id="PF17785"/>
    </source>
</evidence>
<organism evidence="9 10">
    <name type="scientific">Anatilimnocola aggregata</name>
    <dbReference type="NCBI Taxonomy" id="2528021"/>
    <lineage>
        <taxon>Bacteria</taxon>
        <taxon>Pseudomonadati</taxon>
        <taxon>Planctomycetota</taxon>
        <taxon>Planctomycetia</taxon>
        <taxon>Pirellulales</taxon>
        <taxon>Pirellulaceae</taxon>
        <taxon>Anatilimnocola</taxon>
    </lineage>
</organism>
<dbReference type="InterPro" id="IPR029063">
    <property type="entry name" value="SAM-dependent_MTases_sf"/>
</dbReference>
<accession>A0A517YMP3</accession>
<dbReference type="EMBL" id="CP036274">
    <property type="protein sequence ID" value="QDU31498.1"/>
    <property type="molecule type" value="Genomic_DNA"/>
</dbReference>
<evidence type="ECO:0000256" key="3">
    <source>
        <dbReference type="ARBA" id="ARBA00022603"/>
    </source>
</evidence>
<dbReference type="GO" id="GO:0005737">
    <property type="term" value="C:cytoplasm"/>
    <property type="evidence" value="ECO:0007669"/>
    <property type="project" value="UniProtKB-SubCell"/>
</dbReference>
<proteinExistence type="inferred from homology"/>
<dbReference type="OrthoDB" id="9805492at2"/>
<dbReference type="InterPro" id="IPR036974">
    <property type="entry name" value="PUA_sf"/>
</dbReference>
<evidence type="ECO:0000256" key="5">
    <source>
        <dbReference type="ARBA" id="ARBA00022691"/>
    </source>
</evidence>
<dbReference type="Pfam" id="PF17785">
    <property type="entry name" value="PUA_3"/>
    <property type="match status" value="1"/>
</dbReference>
<dbReference type="InterPro" id="IPR041532">
    <property type="entry name" value="RlmI-like_PUA"/>
</dbReference>
<evidence type="ECO:0000313" key="9">
    <source>
        <dbReference type="EMBL" id="QDU31498.1"/>
    </source>
</evidence>
<dbReference type="Gene3D" id="3.30.750.80">
    <property type="entry name" value="RNA methyltransferase domain (HRMD) like"/>
    <property type="match status" value="1"/>
</dbReference>
<evidence type="ECO:0000256" key="2">
    <source>
        <dbReference type="ARBA" id="ARBA00022490"/>
    </source>
</evidence>
<name>A0A517YMP3_9BACT</name>